<comment type="catalytic activity">
    <reaction evidence="1">
        <text>ATP + protein L-histidine = ADP + protein N-phospho-L-histidine.</text>
        <dbReference type="EC" id="2.7.13.3"/>
    </reaction>
</comment>
<dbReference type="Pfam" id="PF13426">
    <property type="entry name" value="PAS_9"/>
    <property type="match status" value="1"/>
</dbReference>
<dbReference type="InterPro" id="IPR035965">
    <property type="entry name" value="PAS-like_dom_sf"/>
</dbReference>
<dbReference type="PROSITE" id="PS50109">
    <property type="entry name" value="HIS_KIN"/>
    <property type="match status" value="1"/>
</dbReference>
<comment type="caution">
    <text evidence="11">The sequence shown here is derived from an EMBL/GenBank/DDBJ whole genome shotgun (WGS) entry which is preliminary data.</text>
</comment>
<dbReference type="GO" id="GO:0000155">
    <property type="term" value="F:phosphorelay sensor kinase activity"/>
    <property type="evidence" value="ECO:0007669"/>
    <property type="project" value="InterPro"/>
</dbReference>
<dbReference type="InterPro" id="IPR000014">
    <property type="entry name" value="PAS"/>
</dbReference>
<dbReference type="EC" id="2.7.13.3" evidence="2"/>
<evidence type="ECO:0000256" key="8">
    <source>
        <dbReference type="ARBA" id="ARBA00023012"/>
    </source>
</evidence>
<evidence type="ECO:0000259" key="9">
    <source>
        <dbReference type="PROSITE" id="PS50109"/>
    </source>
</evidence>
<reference evidence="11 12" key="1">
    <citation type="submission" date="2017-01" db="EMBL/GenBank/DDBJ databases">
        <title>Phylogeographic, genomic and meropenem susceptibility analysis of Burkholderia ubonensis.</title>
        <authorList>
            <person name="Price E.P."/>
            <person name="Sarovich D.S."/>
            <person name="Webb J.R."/>
            <person name="Hall C.M."/>
            <person name="Sahl J.W."/>
            <person name="Kaestli M."/>
            <person name="Mayo M."/>
            <person name="Harrington G."/>
            <person name="Baker A.L."/>
            <person name="Sidak-Loftis L.C."/>
            <person name="Lummis M."/>
            <person name="Schupp J.M."/>
            <person name="Gillece J.D."/>
            <person name="Tuanyok A."/>
            <person name="Warner J."/>
            <person name="Busch J.D."/>
            <person name="Keim P."/>
            <person name="Currie B.J."/>
            <person name="Wagner D.M."/>
        </authorList>
    </citation>
    <scope>NUCLEOTIDE SEQUENCE [LARGE SCALE GENOMIC DNA]</scope>
    <source>
        <strain evidence="11 12">A21</strain>
    </source>
</reference>
<gene>
    <name evidence="11" type="ORF">BW685_00730</name>
</gene>
<keyword evidence="4" id="KW-0808">Transferase</keyword>
<dbReference type="PANTHER" id="PTHR43065:SF10">
    <property type="entry name" value="PEROXIDE STRESS-ACTIVATED HISTIDINE KINASE MAK3"/>
    <property type="match status" value="1"/>
</dbReference>
<keyword evidence="8" id="KW-0902">Two-component regulatory system</keyword>
<dbReference type="Gene3D" id="1.10.287.130">
    <property type="match status" value="1"/>
</dbReference>
<evidence type="ECO:0000256" key="2">
    <source>
        <dbReference type="ARBA" id="ARBA00012438"/>
    </source>
</evidence>
<protein>
    <recommendedName>
        <fullName evidence="2">histidine kinase</fullName>
        <ecNumber evidence="2">2.7.13.3</ecNumber>
    </recommendedName>
</protein>
<feature type="domain" description="Histidine kinase" evidence="9">
    <location>
        <begin position="140"/>
        <end position="356"/>
    </location>
</feature>
<evidence type="ECO:0000313" key="11">
    <source>
        <dbReference type="EMBL" id="OMG75473.1"/>
    </source>
</evidence>
<organism evidence="11 12">
    <name type="scientific">Burkholderia ubonensis</name>
    <dbReference type="NCBI Taxonomy" id="101571"/>
    <lineage>
        <taxon>Bacteria</taxon>
        <taxon>Pseudomonadati</taxon>
        <taxon>Pseudomonadota</taxon>
        <taxon>Betaproteobacteria</taxon>
        <taxon>Burkholderiales</taxon>
        <taxon>Burkholderiaceae</taxon>
        <taxon>Burkholderia</taxon>
        <taxon>Burkholderia cepacia complex</taxon>
    </lineage>
</organism>
<evidence type="ECO:0000256" key="1">
    <source>
        <dbReference type="ARBA" id="ARBA00000085"/>
    </source>
</evidence>
<feature type="domain" description="PAS" evidence="10">
    <location>
        <begin position="1"/>
        <end position="50"/>
    </location>
</feature>
<dbReference type="Proteomes" id="UP000187194">
    <property type="component" value="Unassembled WGS sequence"/>
</dbReference>
<evidence type="ECO:0000259" key="10">
    <source>
        <dbReference type="PROSITE" id="PS50112"/>
    </source>
</evidence>
<dbReference type="GO" id="GO:0005524">
    <property type="term" value="F:ATP binding"/>
    <property type="evidence" value="ECO:0007669"/>
    <property type="project" value="UniProtKB-KW"/>
</dbReference>
<dbReference type="PRINTS" id="PR00344">
    <property type="entry name" value="BCTRLSENSOR"/>
</dbReference>
<sequence>MRDAFERVPVAIVGFSKRNEIVFANESARALFGYHGDALTGASGRMLFPDCPASVEWNASAAQLAPRVPPPVQSMQSVVARRSDGADFPAEVTMSECCVDGAPTRLTVIVDRSERVELQRNRQELAHLTRISALGELAGSLAHELNQPLTAILSNAQAAQRFLEADPTNLSEVRETLKDIVDDNCRAGEIIRKMRALVRKGDVDLQPLDVGGVVRDVVLLVHSDAIMRGIRTTLDIENELPVVRGDRVQLQQVVLNLLLNGFDAVRDGPAVDRVVTTQVWAEPDGAVRICVCDRGHGLTVNQLDEIFKPFFTSKPHGLGLGLSISRTIIAAHGGRLWAENNADRGASFHVALPAGGAAEPNRARRQP</sequence>
<dbReference type="NCBIfam" id="TIGR00229">
    <property type="entry name" value="sensory_box"/>
    <property type="match status" value="1"/>
</dbReference>
<dbReference type="InterPro" id="IPR003594">
    <property type="entry name" value="HATPase_dom"/>
</dbReference>
<evidence type="ECO:0000256" key="4">
    <source>
        <dbReference type="ARBA" id="ARBA00022679"/>
    </source>
</evidence>
<dbReference type="SUPFAM" id="SSF55874">
    <property type="entry name" value="ATPase domain of HSP90 chaperone/DNA topoisomerase II/histidine kinase"/>
    <property type="match status" value="1"/>
</dbReference>
<dbReference type="Gene3D" id="3.30.450.20">
    <property type="entry name" value="PAS domain"/>
    <property type="match status" value="1"/>
</dbReference>
<evidence type="ECO:0000313" key="12">
    <source>
        <dbReference type="Proteomes" id="UP000187194"/>
    </source>
</evidence>
<evidence type="ECO:0000256" key="5">
    <source>
        <dbReference type="ARBA" id="ARBA00022741"/>
    </source>
</evidence>
<dbReference type="InterPro" id="IPR003661">
    <property type="entry name" value="HisK_dim/P_dom"/>
</dbReference>
<dbReference type="Pfam" id="PF00512">
    <property type="entry name" value="HisKA"/>
    <property type="match status" value="1"/>
</dbReference>
<dbReference type="InterPro" id="IPR005467">
    <property type="entry name" value="His_kinase_dom"/>
</dbReference>
<keyword evidence="7" id="KW-0067">ATP-binding</keyword>
<evidence type="ECO:0000256" key="6">
    <source>
        <dbReference type="ARBA" id="ARBA00022777"/>
    </source>
</evidence>
<evidence type="ECO:0000256" key="7">
    <source>
        <dbReference type="ARBA" id="ARBA00022840"/>
    </source>
</evidence>
<dbReference type="InterPro" id="IPR004358">
    <property type="entry name" value="Sig_transdc_His_kin-like_C"/>
</dbReference>
<accession>A0A1R1JJV7</accession>
<dbReference type="Gene3D" id="3.30.565.10">
    <property type="entry name" value="Histidine kinase-like ATPase, C-terminal domain"/>
    <property type="match status" value="1"/>
</dbReference>
<dbReference type="SMART" id="SM00388">
    <property type="entry name" value="HisKA"/>
    <property type="match status" value="1"/>
</dbReference>
<dbReference type="Pfam" id="PF02518">
    <property type="entry name" value="HATPase_c"/>
    <property type="match status" value="1"/>
</dbReference>
<dbReference type="InterPro" id="IPR036890">
    <property type="entry name" value="HATPase_C_sf"/>
</dbReference>
<dbReference type="PROSITE" id="PS50112">
    <property type="entry name" value="PAS"/>
    <property type="match status" value="1"/>
</dbReference>
<keyword evidence="6" id="KW-0418">Kinase</keyword>
<dbReference type="SUPFAM" id="SSF47384">
    <property type="entry name" value="Homodimeric domain of signal transducing histidine kinase"/>
    <property type="match status" value="1"/>
</dbReference>
<dbReference type="AlphaFoldDB" id="A0A1R1JJV7"/>
<proteinExistence type="predicted"/>
<dbReference type="InterPro" id="IPR036097">
    <property type="entry name" value="HisK_dim/P_sf"/>
</dbReference>
<dbReference type="SUPFAM" id="SSF55785">
    <property type="entry name" value="PYP-like sensor domain (PAS domain)"/>
    <property type="match status" value="1"/>
</dbReference>
<keyword evidence="5" id="KW-0547">Nucleotide-binding</keyword>
<dbReference type="CDD" id="cd00082">
    <property type="entry name" value="HisKA"/>
    <property type="match status" value="1"/>
</dbReference>
<evidence type="ECO:0000256" key="3">
    <source>
        <dbReference type="ARBA" id="ARBA00022553"/>
    </source>
</evidence>
<name>A0A1R1JJV7_9BURK</name>
<dbReference type="SMART" id="SM00387">
    <property type="entry name" value="HATPase_c"/>
    <property type="match status" value="1"/>
</dbReference>
<dbReference type="EMBL" id="MTJZ01000001">
    <property type="protein sequence ID" value="OMG75473.1"/>
    <property type="molecule type" value="Genomic_DNA"/>
</dbReference>
<keyword evidence="3" id="KW-0597">Phosphoprotein</keyword>
<dbReference type="PANTHER" id="PTHR43065">
    <property type="entry name" value="SENSOR HISTIDINE KINASE"/>
    <property type="match status" value="1"/>
</dbReference>